<feature type="transmembrane region" description="Helical" evidence="1">
    <location>
        <begin position="7"/>
        <end position="25"/>
    </location>
</feature>
<name>A0ABV9EM24_9ACTN</name>
<keyword evidence="1" id="KW-0472">Membrane</keyword>
<evidence type="ECO:0000256" key="1">
    <source>
        <dbReference type="SAM" id="Phobius"/>
    </source>
</evidence>
<accession>A0ABV9EM24</accession>
<protein>
    <recommendedName>
        <fullName evidence="4">PEP-CTERM protein-sorting domain-containing protein</fullName>
    </recommendedName>
</protein>
<proteinExistence type="predicted"/>
<keyword evidence="3" id="KW-1185">Reference proteome</keyword>
<evidence type="ECO:0000313" key="2">
    <source>
        <dbReference type="EMBL" id="MFC4590532.1"/>
    </source>
</evidence>
<feature type="transmembrane region" description="Helical" evidence="1">
    <location>
        <begin position="31"/>
        <end position="52"/>
    </location>
</feature>
<reference evidence="3" key="1">
    <citation type="journal article" date="2019" name="Int. J. Syst. Evol. Microbiol.">
        <title>The Global Catalogue of Microorganisms (GCM) 10K type strain sequencing project: providing services to taxonomists for standard genome sequencing and annotation.</title>
        <authorList>
            <consortium name="The Broad Institute Genomics Platform"/>
            <consortium name="The Broad Institute Genome Sequencing Center for Infectious Disease"/>
            <person name="Wu L."/>
            <person name="Ma J."/>
        </authorList>
    </citation>
    <scope>NUCLEOTIDE SEQUENCE [LARGE SCALE GENOMIC DNA]</scope>
    <source>
        <strain evidence="3">CCUG 49560</strain>
    </source>
</reference>
<sequence>MRHRTDWLSLLAGLLFIGIGIRYLVRPEPDTLIMALVLVFGIGFAGFVGIIAKAVRKR</sequence>
<organism evidence="2 3">
    <name type="scientific">Sphaerisporangium corydalis</name>
    <dbReference type="NCBI Taxonomy" id="1441875"/>
    <lineage>
        <taxon>Bacteria</taxon>
        <taxon>Bacillati</taxon>
        <taxon>Actinomycetota</taxon>
        <taxon>Actinomycetes</taxon>
        <taxon>Streptosporangiales</taxon>
        <taxon>Streptosporangiaceae</taxon>
        <taxon>Sphaerisporangium</taxon>
    </lineage>
</organism>
<evidence type="ECO:0000313" key="3">
    <source>
        <dbReference type="Proteomes" id="UP001595891"/>
    </source>
</evidence>
<dbReference type="RefSeq" id="WP_262848471.1">
    <property type="nucleotide sequence ID" value="NZ_JANZYP010000074.1"/>
</dbReference>
<evidence type="ECO:0008006" key="4">
    <source>
        <dbReference type="Google" id="ProtNLM"/>
    </source>
</evidence>
<dbReference type="EMBL" id="JBHSFN010000023">
    <property type="protein sequence ID" value="MFC4590532.1"/>
    <property type="molecule type" value="Genomic_DNA"/>
</dbReference>
<dbReference type="Proteomes" id="UP001595891">
    <property type="component" value="Unassembled WGS sequence"/>
</dbReference>
<comment type="caution">
    <text evidence="2">The sequence shown here is derived from an EMBL/GenBank/DDBJ whole genome shotgun (WGS) entry which is preliminary data.</text>
</comment>
<gene>
    <name evidence="2" type="ORF">ACFO8L_30860</name>
</gene>
<keyword evidence="1" id="KW-1133">Transmembrane helix</keyword>
<keyword evidence="1" id="KW-0812">Transmembrane</keyword>